<dbReference type="Proteomes" id="UP000276133">
    <property type="component" value="Unassembled WGS sequence"/>
</dbReference>
<keyword evidence="3" id="KW-1185">Reference proteome</keyword>
<evidence type="ECO:0000313" key="2">
    <source>
        <dbReference type="EMBL" id="RNA31578.1"/>
    </source>
</evidence>
<evidence type="ECO:0000256" key="1">
    <source>
        <dbReference type="SAM" id="Phobius"/>
    </source>
</evidence>
<gene>
    <name evidence="2" type="ORF">BpHYR1_018071</name>
</gene>
<keyword evidence="1" id="KW-0812">Transmembrane</keyword>
<protein>
    <submittedName>
        <fullName evidence="2">Uncharacterized protein</fullName>
    </submittedName>
</protein>
<reference evidence="2 3" key="1">
    <citation type="journal article" date="2018" name="Sci. Rep.">
        <title>Genomic signatures of local adaptation to the degree of environmental predictability in rotifers.</title>
        <authorList>
            <person name="Franch-Gras L."/>
            <person name="Hahn C."/>
            <person name="Garcia-Roger E.M."/>
            <person name="Carmona M.J."/>
            <person name="Serra M."/>
            <person name="Gomez A."/>
        </authorList>
    </citation>
    <scope>NUCLEOTIDE SEQUENCE [LARGE SCALE GENOMIC DNA]</scope>
    <source>
        <strain evidence="2">HYR1</strain>
    </source>
</reference>
<keyword evidence="1" id="KW-0472">Membrane</keyword>
<name>A0A3M7S7K7_BRAPC</name>
<evidence type="ECO:0000313" key="3">
    <source>
        <dbReference type="Proteomes" id="UP000276133"/>
    </source>
</evidence>
<accession>A0A3M7S7K7</accession>
<proteinExistence type="predicted"/>
<comment type="caution">
    <text evidence="2">The sequence shown here is derived from an EMBL/GenBank/DDBJ whole genome shotgun (WGS) entry which is preliminary data.</text>
</comment>
<dbReference type="EMBL" id="REGN01001923">
    <property type="protein sequence ID" value="RNA31578.1"/>
    <property type="molecule type" value="Genomic_DNA"/>
</dbReference>
<keyword evidence="1" id="KW-1133">Transmembrane helix</keyword>
<organism evidence="2 3">
    <name type="scientific">Brachionus plicatilis</name>
    <name type="common">Marine rotifer</name>
    <name type="synonym">Brachionus muelleri</name>
    <dbReference type="NCBI Taxonomy" id="10195"/>
    <lineage>
        <taxon>Eukaryota</taxon>
        <taxon>Metazoa</taxon>
        <taxon>Spiralia</taxon>
        <taxon>Gnathifera</taxon>
        <taxon>Rotifera</taxon>
        <taxon>Eurotatoria</taxon>
        <taxon>Monogononta</taxon>
        <taxon>Pseudotrocha</taxon>
        <taxon>Ploima</taxon>
        <taxon>Brachionidae</taxon>
        <taxon>Brachionus</taxon>
    </lineage>
</organism>
<feature type="transmembrane region" description="Helical" evidence="1">
    <location>
        <begin position="12"/>
        <end position="29"/>
    </location>
</feature>
<sequence>MIPLLNQENITLFIFKYLIILCSLPFHLVKCKGFSIVYEIGVPKMEPFDSKSLEINSKYN</sequence>
<dbReference type="AlphaFoldDB" id="A0A3M7S7K7"/>